<dbReference type="SUPFAM" id="SSF56112">
    <property type="entry name" value="Protein kinase-like (PK-like)"/>
    <property type="match status" value="1"/>
</dbReference>
<keyword evidence="2" id="KW-0808">Transferase</keyword>
<name>T1KSD8_TETUR</name>
<evidence type="ECO:0000256" key="4">
    <source>
        <dbReference type="ARBA" id="ARBA00022777"/>
    </source>
</evidence>
<dbReference type="HOGENOM" id="CLU_351377_0_0_1"/>
<sequence>MKRHQNSLNFRSLNVEINSPWINRNHNFLLNRVHSNGANPNGHNEIVTESNHYHETDLFPKNFTSLNESKNGDNGDNCFNLTFSNQLIDNSKSLVNNLTTFIPSVEGKIAKSGSNNGTSGPYLVNGLIKSSSLEDVYSTSTLLISPFHEDEQAKNNVYLEKEENDADQSKPLLGLVHPMVQYANHEIIKLYREPSKASKAESRRKDENDENDKDKSNDDSKCNEAPLTSLNDNECKVNENPSDLLLFDEILVNNGNNDKEDNLQRSCNQQIKTLIELITDGYFNQTFKGSHWPTTPNDIKVSNVINSSSTGNQSVDSTVISSTTSSAPFSSTVSSSSCDKKCLNTLYACKTVENSNSVCRPTESFSAPVSSEAPNEPVNNSEQSENSTLLSSKPVSMESKEVEKVENSIDSGRLVGLSGDRENSDNPNYEEINEELMKEIEATRPSIEVLREFDSCFHSSEADKRRASEPAICAATSLSSTSTVPPDEGLYNRPELVKKANKRATLERSQTTATHWTSVDASGMIPMYDYDALKFDRDFIVKEASLGLSSLDPSQSGSQVKLNKLDLICLEEDPEEVNKSLTRYRQGPISLDPKFITLQKPLGNGYFGEVFLGTIPSSSGCASIQVAVKVLKLKAIPNHKSEILREAQTMSALDHKHIVRLIGVCEADPIMIVMELAPLGPLNQYLIDHGFGVTIKDIIALLLQVAMAMQYLESKQFIHRDLAARNVLLVNEKFAKVSDFGMSRALGIGKEYYKAKSASKWPLKWYAPECIYYFKFSTKSDVWSYGVTMWESLSYGQKPYE</sequence>
<keyword evidence="4" id="KW-0418">Kinase</keyword>
<evidence type="ECO:0000256" key="2">
    <source>
        <dbReference type="ARBA" id="ARBA00022679"/>
    </source>
</evidence>
<dbReference type="InterPro" id="IPR020635">
    <property type="entry name" value="Tyr_kinase_cat_dom"/>
</dbReference>
<dbReference type="AlphaFoldDB" id="T1KSD8"/>
<evidence type="ECO:0000313" key="13">
    <source>
        <dbReference type="Proteomes" id="UP000015104"/>
    </source>
</evidence>
<dbReference type="Gene3D" id="3.30.200.20">
    <property type="entry name" value="Phosphorylase Kinase, domain 1"/>
    <property type="match status" value="1"/>
</dbReference>
<dbReference type="PANTHER" id="PTHR24418">
    <property type="entry name" value="TYROSINE-PROTEIN KINASE"/>
    <property type="match status" value="1"/>
</dbReference>
<dbReference type="GO" id="GO:0030182">
    <property type="term" value="P:neuron differentiation"/>
    <property type="evidence" value="ECO:0007669"/>
    <property type="project" value="UniProtKB-ARBA"/>
</dbReference>
<reference evidence="12" key="2">
    <citation type="submission" date="2015-06" db="UniProtKB">
        <authorList>
            <consortium name="EnsemblMetazoa"/>
        </authorList>
    </citation>
    <scope>IDENTIFICATION</scope>
</reference>
<dbReference type="GO" id="GO:0048468">
    <property type="term" value="P:cell development"/>
    <property type="evidence" value="ECO:0007669"/>
    <property type="project" value="UniProtKB-ARBA"/>
</dbReference>
<keyword evidence="3 9" id="KW-0547">Nucleotide-binding</keyword>
<feature type="region of interest" description="Disordered" evidence="10">
    <location>
        <begin position="308"/>
        <end position="327"/>
    </location>
</feature>
<reference evidence="13" key="1">
    <citation type="submission" date="2011-08" db="EMBL/GenBank/DDBJ databases">
        <authorList>
            <person name="Rombauts S."/>
        </authorList>
    </citation>
    <scope>NUCLEOTIDE SEQUENCE</scope>
    <source>
        <strain evidence="13">London</strain>
    </source>
</reference>
<dbReference type="InterPro" id="IPR001245">
    <property type="entry name" value="Ser-Thr/Tyr_kinase_cat_dom"/>
</dbReference>
<feature type="compositionally biased region" description="Low complexity" evidence="10">
    <location>
        <begin position="314"/>
        <end position="327"/>
    </location>
</feature>
<dbReference type="GO" id="GO:0012505">
    <property type="term" value="C:endomembrane system"/>
    <property type="evidence" value="ECO:0007669"/>
    <property type="project" value="UniProtKB-SubCell"/>
</dbReference>
<dbReference type="eggNOG" id="ENOG502QT06">
    <property type="taxonomic scope" value="Eukaryota"/>
</dbReference>
<evidence type="ECO:0000256" key="1">
    <source>
        <dbReference type="ARBA" id="ARBA00004308"/>
    </source>
</evidence>
<dbReference type="PRINTS" id="PR00109">
    <property type="entry name" value="TYRKINASE"/>
</dbReference>
<protein>
    <recommendedName>
        <fullName evidence="11">Protein kinase domain-containing protein</fullName>
    </recommendedName>
</protein>
<comment type="catalytic activity">
    <reaction evidence="8">
        <text>L-tyrosyl-[protein] + ATP = O-phospho-L-tyrosyl-[protein] + ADP + H(+)</text>
        <dbReference type="Rhea" id="RHEA:10596"/>
        <dbReference type="Rhea" id="RHEA-COMP:10136"/>
        <dbReference type="Rhea" id="RHEA-COMP:20101"/>
        <dbReference type="ChEBI" id="CHEBI:15378"/>
        <dbReference type="ChEBI" id="CHEBI:30616"/>
        <dbReference type="ChEBI" id="CHEBI:46858"/>
        <dbReference type="ChEBI" id="CHEBI:61978"/>
        <dbReference type="ChEBI" id="CHEBI:456216"/>
        <dbReference type="EC" id="2.7.10.1"/>
    </reaction>
</comment>
<dbReference type="EnsemblMetazoa" id="tetur19g02790.1">
    <property type="protein sequence ID" value="tetur19g02790.1"/>
    <property type="gene ID" value="tetur19g02790"/>
</dbReference>
<evidence type="ECO:0000256" key="3">
    <source>
        <dbReference type="ARBA" id="ARBA00022741"/>
    </source>
</evidence>
<comment type="subcellular location">
    <subcellularLocation>
        <location evidence="1">Endomembrane system</location>
    </subcellularLocation>
</comment>
<dbReference type="GO" id="GO:0050793">
    <property type="term" value="P:regulation of developmental process"/>
    <property type="evidence" value="ECO:0007669"/>
    <property type="project" value="UniProtKB-ARBA"/>
</dbReference>
<dbReference type="Pfam" id="PF07714">
    <property type="entry name" value="PK_Tyr_Ser-Thr"/>
    <property type="match status" value="1"/>
</dbReference>
<dbReference type="PROSITE" id="PS50011">
    <property type="entry name" value="PROTEIN_KINASE_DOM"/>
    <property type="match status" value="1"/>
</dbReference>
<dbReference type="Gene3D" id="1.10.510.10">
    <property type="entry name" value="Transferase(Phosphotransferase) domain 1"/>
    <property type="match status" value="1"/>
</dbReference>
<feature type="compositionally biased region" description="Basic and acidic residues" evidence="10">
    <location>
        <begin position="398"/>
        <end position="407"/>
    </location>
</feature>
<dbReference type="InterPro" id="IPR008266">
    <property type="entry name" value="Tyr_kinase_AS"/>
</dbReference>
<feature type="compositionally biased region" description="Basic and acidic residues" evidence="10">
    <location>
        <begin position="193"/>
        <end position="222"/>
    </location>
</feature>
<keyword evidence="7" id="KW-0829">Tyrosine-protein kinase</keyword>
<evidence type="ECO:0000256" key="6">
    <source>
        <dbReference type="ARBA" id="ARBA00023136"/>
    </source>
</evidence>
<dbReference type="GO" id="GO:0051130">
    <property type="term" value="P:positive regulation of cellular component organization"/>
    <property type="evidence" value="ECO:0007669"/>
    <property type="project" value="UniProtKB-ARBA"/>
</dbReference>
<feature type="binding site" evidence="9">
    <location>
        <position position="629"/>
    </location>
    <ligand>
        <name>ATP</name>
        <dbReference type="ChEBI" id="CHEBI:30616"/>
    </ligand>
</feature>
<dbReference type="GO" id="GO:0002009">
    <property type="term" value="P:morphogenesis of an epithelium"/>
    <property type="evidence" value="ECO:0007669"/>
    <property type="project" value="UniProtKB-ARBA"/>
</dbReference>
<evidence type="ECO:0000256" key="7">
    <source>
        <dbReference type="ARBA" id="ARBA00023137"/>
    </source>
</evidence>
<accession>T1KSD8</accession>
<keyword evidence="6" id="KW-0472">Membrane</keyword>
<dbReference type="FunFam" id="1.10.510.10:FF:001512">
    <property type="entry name" value="Receptor tyrosine-protein kinase erbB-2"/>
    <property type="match status" value="1"/>
</dbReference>
<dbReference type="EMBL" id="CAEY01000424">
    <property type="status" value="NOT_ANNOTATED_CDS"/>
    <property type="molecule type" value="Genomic_DNA"/>
</dbReference>
<evidence type="ECO:0000256" key="9">
    <source>
        <dbReference type="PROSITE-ProRule" id="PRU10141"/>
    </source>
</evidence>
<evidence type="ECO:0000256" key="8">
    <source>
        <dbReference type="ARBA" id="ARBA00051243"/>
    </source>
</evidence>
<feature type="domain" description="Protein kinase" evidence="11">
    <location>
        <begin position="596"/>
        <end position="801"/>
    </location>
</feature>
<evidence type="ECO:0000259" key="11">
    <source>
        <dbReference type="PROSITE" id="PS50011"/>
    </source>
</evidence>
<dbReference type="GO" id="GO:0005524">
    <property type="term" value="F:ATP binding"/>
    <property type="evidence" value="ECO:0007669"/>
    <property type="project" value="UniProtKB-UniRule"/>
</dbReference>
<organism evidence="12 13">
    <name type="scientific">Tetranychus urticae</name>
    <name type="common">Two-spotted spider mite</name>
    <dbReference type="NCBI Taxonomy" id="32264"/>
    <lineage>
        <taxon>Eukaryota</taxon>
        <taxon>Metazoa</taxon>
        <taxon>Ecdysozoa</taxon>
        <taxon>Arthropoda</taxon>
        <taxon>Chelicerata</taxon>
        <taxon>Arachnida</taxon>
        <taxon>Acari</taxon>
        <taxon>Acariformes</taxon>
        <taxon>Trombidiformes</taxon>
        <taxon>Prostigmata</taxon>
        <taxon>Eleutherengona</taxon>
        <taxon>Raphignathae</taxon>
        <taxon>Tetranychoidea</taxon>
        <taxon>Tetranychidae</taxon>
        <taxon>Tetranychus</taxon>
    </lineage>
</organism>
<feature type="region of interest" description="Disordered" evidence="10">
    <location>
        <begin position="193"/>
        <end position="235"/>
    </location>
</feature>
<dbReference type="SMART" id="SM00219">
    <property type="entry name" value="TyrKc"/>
    <property type="match status" value="1"/>
</dbReference>
<keyword evidence="13" id="KW-1185">Reference proteome</keyword>
<dbReference type="InterPro" id="IPR000719">
    <property type="entry name" value="Prot_kinase_dom"/>
</dbReference>
<proteinExistence type="predicted"/>
<evidence type="ECO:0000256" key="5">
    <source>
        <dbReference type="ARBA" id="ARBA00022840"/>
    </source>
</evidence>
<dbReference type="SMART" id="SM00220">
    <property type="entry name" value="S_TKc"/>
    <property type="match status" value="1"/>
</dbReference>
<dbReference type="InterPro" id="IPR050198">
    <property type="entry name" value="Non-receptor_tyrosine_kinases"/>
</dbReference>
<feature type="compositionally biased region" description="Polar residues" evidence="10">
    <location>
        <begin position="360"/>
        <end position="390"/>
    </location>
</feature>
<evidence type="ECO:0000313" key="12">
    <source>
        <dbReference type="EnsemblMetazoa" id="tetur19g02790.1"/>
    </source>
</evidence>
<dbReference type="InterPro" id="IPR011009">
    <property type="entry name" value="Kinase-like_dom_sf"/>
</dbReference>
<evidence type="ECO:0000256" key="10">
    <source>
        <dbReference type="SAM" id="MobiDB-lite"/>
    </source>
</evidence>
<dbReference type="InterPro" id="IPR017441">
    <property type="entry name" value="Protein_kinase_ATP_BS"/>
</dbReference>
<dbReference type="STRING" id="32264.T1KSD8"/>
<dbReference type="GO" id="GO:0004714">
    <property type="term" value="F:transmembrane receptor protein tyrosine kinase activity"/>
    <property type="evidence" value="ECO:0007669"/>
    <property type="project" value="UniProtKB-EC"/>
</dbReference>
<dbReference type="PROSITE" id="PS00107">
    <property type="entry name" value="PROTEIN_KINASE_ATP"/>
    <property type="match status" value="1"/>
</dbReference>
<keyword evidence="5 9" id="KW-0067">ATP-binding</keyword>
<feature type="region of interest" description="Disordered" evidence="10">
    <location>
        <begin position="360"/>
        <end position="408"/>
    </location>
</feature>
<dbReference type="Proteomes" id="UP000015104">
    <property type="component" value="Unassembled WGS sequence"/>
</dbReference>
<dbReference type="PROSITE" id="PS00109">
    <property type="entry name" value="PROTEIN_KINASE_TYR"/>
    <property type="match status" value="1"/>
</dbReference>